<evidence type="ECO:0000313" key="7">
    <source>
        <dbReference type="Proteomes" id="UP000838308"/>
    </source>
</evidence>
<feature type="DNA-binding region" description="H-T-H motif" evidence="4">
    <location>
        <begin position="31"/>
        <end position="50"/>
    </location>
</feature>
<organism evidence="6 7">
    <name type="scientific">Neobacillus rhizosphaerae</name>
    <dbReference type="NCBI Taxonomy" id="2880965"/>
    <lineage>
        <taxon>Bacteria</taxon>
        <taxon>Bacillati</taxon>
        <taxon>Bacillota</taxon>
        <taxon>Bacilli</taxon>
        <taxon>Bacillales</taxon>
        <taxon>Bacillaceae</taxon>
        <taxon>Neobacillus</taxon>
    </lineage>
</organism>
<evidence type="ECO:0000256" key="2">
    <source>
        <dbReference type="ARBA" id="ARBA00023125"/>
    </source>
</evidence>
<dbReference type="Gene3D" id="1.10.10.60">
    <property type="entry name" value="Homeodomain-like"/>
    <property type="match status" value="1"/>
</dbReference>
<dbReference type="Gene3D" id="1.10.357.10">
    <property type="entry name" value="Tetracycline Repressor, domain 2"/>
    <property type="match status" value="1"/>
</dbReference>
<keyword evidence="2 4" id="KW-0238">DNA-binding</keyword>
<accession>A0ABN8KWC7</accession>
<evidence type="ECO:0000259" key="5">
    <source>
        <dbReference type="PROSITE" id="PS50977"/>
    </source>
</evidence>
<keyword evidence="7" id="KW-1185">Reference proteome</keyword>
<evidence type="ECO:0000256" key="4">
    <source>
        <dbReference type="PROSITE-ProRule" id="PRU00335"/>
    </source>
</evidence>
<keyword evidence="1" id="KW-0805">Transcription regulation</keyword>
<protein>
    <recommendedName>
        <fullName evidence="5">HTH tetR-type domain-containing protein</fullName>
    </recommendedName>
</protein>
<name>A0ABN8KWC7_9BACI</name>
<dbReference type="SUPFAM" id="SSF48498">
    <property type="entry name" value="Tetracyclin repressor-like, C-terminal domain"/>
    <property type="match status" value="1"/>
</dbReference>
<reference evidence="6" key="1">
    <citation type="submission" date="2022-04" db="EMBL/GenBank/DDBJ databases">
        <authorList>
            <person name="Criscuolo A."/>
        </authorList>
    </citation>
    <scope>NUCLEOTIDE SEQUENCE</scope>
    <source>
        <strain evidence="6">CIP111895</strain>
    </source>
</reference>
<dbReference type="Pfam" id="PF00440">
    <property type="entry name" value="TetR_N"/>
    <property type="match status" value="1"/>
</dbReference>
<feature type="domain" description="HTH tetR-type" evidence="5">
    <location>
        <begin position="8"/>
        <end position="68"/>
    </location>
</feature>
<dbReference type="Pfam" id="PF13305">
    <property type="entry name" value="TetR_C_33"/>
    <property type="match status" value="1"/>
</dbReference>
<comment type="caution">
    <text evidence="6">The sequence shown here is derived from an EMBL/GenBank/DDBJ whole genome shotgun (WGS) entry which is preliminary data.</text>
</comment>
<dbReference type="InterPro" id="IPR001647">
    <property type="entry name" value="HTH_TetR"/>
</dbReference>
<proteinExistence type="predicted"/>
<sequence length="204" mass="22017">MSPRPKIGLDLTTILESAGEIANKQGMQEVTLANLAKKLGIRPPSLYNHFDGLPGLRKKLAIYGIEKIYEAMANAAIGVSGTEAVLAISQAYVNFARMNPGVYEAALMAPDPEDEEFQLAGARVVDLSIRVLQAYHLEGDYALHAVRGLRSILHGFSALEQKGGFKLSLDLDESLMIIMKAFLAGIGEQQNFNEGALLTTETGV</sequence>
<evidence type="ECO:0000256" key="3">
    <source>
        <dbReference type="ARBA" id="ARBA00023163"/>
    </source>
</evidence>
<dbReference type="RefSeq" id="WP_248737162.1">
    <property type="nucleotide sequence ID" value="NZ_CALBWS010000035.1"/>
</dbReference>
<dbReference type="SUPFAM" id="SSF46689">
    <property type="entry name" value="Homeodomain-like"/>
    <property type="match status" value="1"/>
</dbReference>
<dbReference type="EMBL" id="CALBWS010000035">
    <property type="protein sequence ID" value="CAH2716927.1"/>
    <property type="molecule type" value="Genomic_DNA"/>
</dbReference>
<evidence type="ECO:0000313" key="6">
    <source>
        <dbReference type="EMBL" id="CAH2716927.1"/>
    </source>
</evidence>
<keyword evidence="3" id="KW-0804">Transcription</keyword>
<dbReference type="InterPro" id="IPR009057">
    <property type="entry name" value="Homeodomain-like_sf"/>
</dbReference>
<dbReference type="InterPro" id="IPR036271">
    <property type="entry name" value="Tet_transcr_reg_TetR-rel_C_sf"/>
</dbReference>
<dbReference type="PROSITE" id="PS50977">
    <property type="entry name" value="HTH_TETR_2"/>
    <property type="match status" value="1"/>
</dbReference>
<dbReference type="Proteomes" id="UP000838308">
    <property type="component" value="Unassembled WGS sequence"/>
</dbReference>
<dbReference type="InterPro" id="IPR025996">
    <property type="entry name" value="MT1864/Rv1816-like_C"/>
</dbReference>
<evidence type="ECO:0000256" key="1">
    <source>
        <dbReference type="ARBA" id="ARBA00023015"/>
    </source>
</evidence>
<gene>
    <name evidence="6" type="ORF">BACCIP111895_04115</name>
</gene>